<dbReference type="PANTHER" id="PTHR30069:SF53">
    <property type="entry name" value="COLICIN I RECEPTOR-RELATED"/>
    <property type="match status" value="1"/>
</dbReference>
<feature type="signal peptide" evidence="12">
    <location>
        <begin position="1"/>
        <end position="22"/>
    </location>
</feature>
<dbReference type="Pfam" id="PF00593">
    <property type="entry name" value="TonB_dep_Rec_b-barrel"/>
    <property type="match status" value="1"/>
</dbReference>
<keyword evidence="9 10" id="KW-0998">Cell outer membrane</keyword>
<keyword evidence="4 10" id="KW-0812">Transmembrane</keyword>
<evidence type="ECO:0000313" key="16">
    <source>
        <dbReference type="Proteomes" id="UP000290191"/>
    </source>
</evidence>
<evidence type="ECO:0000256" key="4">
    <source>
        <dbReference type="ARBA" id="ARBA00022692"/>
    </source>
</evidence>
<keyword evidence="5 12" id="KW-0732">Signal</keyword>
<dbReference type="InterPro" id="IPR036942">
    <property type="entry name" value="Beta-barrel_TonB_sf"/>
</dbReference>
<feature type="domain" description="TonB-dependent receptor plug" evidence="14">
    <location>
        <begin position="45"/>
        <end position="155"/>
    </location>
</feature>
<keyword evidence="15" id="KW-0675">Receptor</keyword>
<keyword evidence="3 10" id="KW-1134">Transmembrane beta strand</keyword>
<evidence type="ECO:0000256" key="9">
    <source>
        <dbReference type="ARBA" id="ARBA00023237"/>
    </source>
</evidence>
<dbReference type="InterPro" id="IPR012910">
    <property type="entry name" value="Plug_dom"/>
</dbReference>
<gene>
    <name evidence="15" type="ORF">CRV06_09845</name>
</gene>
<dbReference type="Gene3D" id="2.170.130.10">
    <property type="entry name" value="TonB-dependent receptor, plug domain"/>
    <property type="match status" value="1"/>
</dbReference>
<evidence type="ECO:0000256" key="1">
    <source>
        <dbReference type="ARBA" id="ARBA00004571"/>
    </source>
</evidence>
<dbReference type="InterPro" id="IPR037066">
    <property type="entry name" value="Plug_dom_sf"/>
</dbReference>
<comment type="subcellular location">
    <subcellularLocation>
        <location evidence="1 10">Cell outer membrane</location>
        <topology evidence="1 10">Multi-pass membrane protein</topology>
    </subcellularLocation>
</comment>
<dbReference type="GO" id="GO:0015344">
    <property type="term" value="F:siderophore uptake transmembrane transporter activity"/>
    <property type="evidence" value="ECO:0007669"/>
    <property type="project" value="TreeGrafter"/>
</dbReference>
<organism evidence="15 16">
    <name type="scientific">Halarcobacter anaerophilus</name>
    <dbReference type="NCBI Taxonomy" id="877500"/>
    <lineage>
        <taxon>Bacteria</taxon>
        <taxon>Pseudomonadati</taxon>
        <taxon>Campylobacterota</taxon>
        <taxon>Epsilonproteobacteria</taxon>
        <taxon>Campylobacterales</taxon>
        <taxon>Arcobacteraceae</taxon>
        <taxon>Halarcobacter</taxon>
    </lineage>
</organism>
<dbReference type="RefSeq" id="WP_129082343.1">
    <property type="nucleotide sequence ID" value="NZ_CP041070.1"/>
</dbReference>
<comment type="similarity">
    <text evidence="10 11">Belongs to the TonB-dependent receptor family.</text>
</comment>
<evidence type="ECO:0000256" key="8">
    <source>
        <dbReference type="ARBA" id="ARBA00023136"/>
    </source>
</evidence>
<keyword evidence="2 10" id="KW-0813">Transport</keyword>
<dbReference type="Gene3D" id="2.40.170.20">
    <property type="entry name" value="TonB-dependent receptor, beta-barrel domain"/>
    <property type="match status" value="1"/>
</dbReference>
<dbReference type="SUPFAM" id="SSF56935">
    <property type="entry name" value="Porins"/>
    <property type="match status" value="1"/>
</dbReference>
<evidence type="ECO:0000256" key="3">
    <source>
        <dbReference type="ARBA" id="ARBA00022452"/>
    </source>
</evidence>
<dbReference type="CDD" id="cd01347">
    <property type="entry name" value="ligand_gated_channel"/>
    <property type="match status" value="1"/>
</dbReference>
<evidence type="ECO:0000259" key="13">
    <source>
        <dbReference type="Pfam" id="PF00593"/>
    </source>
</evidence>
<keyword evidence="6" id="KW-0406">Ion transport</keyword>
<evidence type="ECO:0000256" key="11">
    <source>
        <dbReference type="RuleBase" id="RU003357"/>
    </source>
</evidence>
<feature type="chain" id="PRO_5020729204" evidence="12">
    <location>
        <begin position="23"/>
        <end position="678"/>
    </location>
</feature>
<dbReference type="Proteomes" id="UP000290191">
    <property type="component" value="Unassembled WGS sequence"/>
</dbReference>
<dbReference type="GO" id="GO:0009279">
    <property type="term" value="C:cell outer membrane"/>
    <property type="evidence" value="ECO:0007669"/>
    <property type="project" value="UniProtKB-SubCell"/>
</dbReference>
<feature type="domain" description="TonB-dependent receptor-like beta-barrel" evidence="13">
    <location>
        <begin position="254"/>
        <end position="651"/>
    </location>
</feature>
<evidence type="ECO:0000256" key="5">
    <source>
        <dbReference type="ARBA" id="ARBA00022729"/>
    </source>
</evidence>
<keyword evidence="7 11" id="KW-0798">TonB box</keyword>
<evidence type="ECO:0000313" key="15">
    <source>
        <dbReference type="EMBL" id="RXJ62432.1"/>
    </source>
</evidence>
<dbReference type="InterPro" id="IPR039426">
    <property type="entry name" value="TonB-dep_rcpt-like"/>
</dbReference>
<dbReference type="PROSITE" id="PS52016">
    <property type="entry name" value="TONB_DEPENDENT_REC_3"/>
    <property type="match status" value="1"/>
</dbReference>
<dbReference type="GO" id="GO:0044718">
    <property type="term" value="P:siderophore transmembrane transport"/>
    <property type="evidence" value="ECO:0007669"/>
    <property type="project" value="TreeGrafter"/>
</dbReference>
<proteinExistence type="inferred from homology"/>
<evidence type="ECO:0000256" key="2">
    <source>
        <dbReference type="ARBA" id="ARBA00022448"/>
    </source>
</evidence>
<reference evidence="15 16" key="1">
    <citation type="submission" date="2017-10" db="EMBL/GenBank/DDBJ databases">
        <title>Genomics of the genus Arcobacter.</title>
        <authorList>
            <person name="Perez-Cataluna A."/>
            <person name="Figueras M.J."/>
        </authorList>
    </citation>
    <scope>NUCLEOTIDE SEQUENCE [LARGE SCALE GENOMIC DNA]</scope>
    <source>
        <strain evidence="15 16">DSM 24636</strain>
    </source>
</reference>
<dbReference type="InterPro" id="IPR000531">
    <property type="entry name" value="Beta-barrel_TonB"/>
</dbReference>
<keyword evidence="16" id="KW-1185">Reference proteome</keyword>
<dbReference type="AlphaFoldDB" id="A0A4Q0XY01"/>
<evidence type="ECO:0000259" key="14">
    <source>
        <dbReference type="Pfam" id="PF07715"/>
    </source>
</evidence>
<dbReference type="PANTHER" id="PTHR30069">
    <property type="entry name" value="TONB-DEPENDENT OUTER MEMBRANE RECEPTOR"/>
    <property type="match status" value="1"/>
</dbReference>
<evidence type="ECO:0000256" key="7">
    <source>
        <dbReference type="ARBA" id="ARBA00023077"/>
    </source>
</evidence>
<dbReference type="OrthoDB" id="5389752at2"/>
<evidence type="ECO:0000256" key="6">
    <source>
        <dbReference type="ARBA" id="ARBA00023065"/>
    </source>
</evidence>
<name>A0A4Q0XY01_9BACT</name>
<dbReference type="EMBL" id="PDKO01000008">
    <property type="protein sequence ID" value="RXJ62432.1"/>
    <property type="molecule type" value="Genomic_DNA"/>
</dbReference>
<dbReference type="Pfam" id="PF07715">
    <property type="entry name" value="Plug"/>
    <property type="match status" value="1"/>
</dbReference>
<evidence type="ECO:0000256" key="12">
    <source>
        <dbReference type="SAM" id="SignalP"/>
    </source>
</evidence>
<keyword evidence="8 10" id="KW-0472">Membrane</keyword>
<comment type="caution">
    <text evidence="15">The sequence shown here is derived from an EMBL/GenBank/DDBJ whole genome shotgun (WGS) entry which is preliminary data.</text>
</comment>
<protein>
    <submittedName>
        <fullName evidence="15">TonB-dependent receptor</fullName>
    </submittedName>
</protein>
<sequence length="678" mass="74476">MNIRKKVSLSLALSAILTTLNAQETTNSLNDVTVVSASGFEQNIADAPASISVITAEELQKKSYTDVIDAVKNIPGVYVSGGGASQDITIRGMSATYTLYLVDGRPISSGRSINTNGTDGGKTGANLPPIDMIERIEIIRGPMSSLYGSEAMGGVINIITKKAADKWSGSITTEYAKSGSGNDINNDSYNTSLFLSGPIIKDKLSLSINGAFQGTDESDLVQGSKSSSSEPEVKKRKIGTELSWKVDEQNNIKLGYDFTRQEYTTTPGKSIAETASGSYNAQDKDVYVISHQGNYNDFLINTYYQYDKTAKIQSDTKKEDLHILNTQATYFYKNHVITFGGQYKEEEFTDETNGLLSSNIEGAVESVDRWIGALFIEDEWSMFKDFALTTGIRYNDDELFGGELSPRIYGVYHATDNLTIKGGVSTGYRQPTLSDATEGFGRGTGGGGSPAPHPRALIIGNEDLEPEKSVSYEIGVNYYDDDLGLNSSLMVFQTDYKDKIAEDRYCDNGGDRNDPSTWGCSYGGNNFLFLSTKKNIDKAQIRGVEISLDYEVTPTVTLNSSYTYTKSEQKSGDFEGEPLNKMPKHMFNLNLDWQATNKWSAWTQFNYRGKTSDYLGRTSMSEGTPGYGFADAGLVYKASKTLQFKAGIYNLTNKEVTNDDYGVVLDGRRYIVGMNVRF</sequence>
<accession>A0A4Q0XY01</accession>
<evidence type="ECO:0000256" key="10">
    <source>
        <dbReference type="PROSITE-ProRule" id="PRU01360"/>
    </source>
</evidence>